<evidence type="ECO:0000313" key="4">
    <source>
        <dbReference type="Proteomes" id="UP000642993"/>
    </source>
</evidence>
<accession>A0A927J9K0</accession>
<dbReference type="PANTHER" id="PTHR47197:SF3">
    <property type="entry name" value="DIHYDRO-HEME D1 DEHYDROGENASE"/>
    <property type="match status" value="1"/>
</dbReference>
<sequence>MNVPRGLPALLALACALALSGCGDQQGSPNVPTVPPATPAAAPAQDAAEDLDIVPLASAVHGIEWDPATGATILLAEQAVLITRELATAPTDAPPPGLEQIDLPASPTALALDGAGTAYVTAGPAVLAIDLNDPRPREIARLEGGADLVSITLVADDVLAAGTSDGAIHVLDPASEGISLEEPRITGLVGTDVLVSVGGSIAALDRRQSKITEVLLARDTVGFALRAGNGASTMVADPRGRVLVANTRDGELLVYSLDRLILRQRYPVPDSPHGIAYDAQEDLAWVTQTGRNEIAAYTLDTGIPVEVARYATVRQPDSVTIDSDNGFVYIASATGDGIQRIRASDAR</sequence>
<gene>
    <name evidence="3" type="ORF">HT102_01655</name>
</gene>
<comment type="caution">
    <text evidence="3">The sequence shown here is derived from an EMBL/GenBank/DDBJ whole genome shotgun (WGS) entry which is preliminary data.</text>
</comment>
<evidence type="ECO:0008006" key="5">
    <source>
        <dbReference type="Google" id="ProtNLM"/>
    </source>
</evidence>
<feature type="region of interest" description="Disordered" evidence="1">
    <location>
        <begin position="25"/>
        <end position="45"/>
    </location>
</feature>
<keyword evidence="4" id="KW-1185">Reference proteome</keyword>
<dbReference type="PANTHER" id="PTHR47197">
    <property type="entry name" value="PROTEIN NIRF"/>
    <property type="match status" value="1"/>
</dbReference>
<dbReference type="AlphaFoldDB" id="A0A927J9K0"/>
<dbReference type="RefSeq" id="WP_192037665.1">
    <property type="nucleotide sequence ID" value="NZ_JACYWE010000001.1"/>
</dbReference>
<protein>
    <recommendedName>
        <fullName evidence="5">SMP-30/Gluconolactonase/LRE-like region domain-containing protein</fullName>
    </recommendedName>
</protein>
<reference evidence="3" key="1">
    <citation type="submission" date="2020-09" db="EMBL/GenBank/DDBJ databases">
        <title>Hoyosella lacisalsi sp. nov., a halotolerant actinobacterium isolated from soil of Lake Gudzhirganskoe.</title>
        <authorList>
            <person name="Yang Q."/>
            <person name="Guo P.Y."/>
            <person name="Liu S.W."/>
            <person name="Li F.N."/>
            <person name="Sun C.H."/>
        </authorList>
    </citation>
    <scope>NUCLEOTIDE SEQUENCE</scope>
    <source>
        <strain evidence="3">G463</strain>
    </source>
</reference>
<dbReference type="SUPFAM" id="SSF101898">
    <property type="entry name" value="NHL repeat"/>
    <property type="match status" value="1"/>
</dbReference>
<dbReference type="EMBL" id="JACYWE010000001">
    <property type="protein sequence ID" value="MBD8505196.1"/>
    <property type="molecule type" value="Genomic_DNA"/>
</dbReference>
<keyword evidence="2" id="KW-0732">Signal</keyword>
<evidence type="ECO:0000256" key="1">
    <source>
        <dbReference type="SAM" id="MobiDB-lite"/>
    </source>
</evidence>
<name>A0A927J9K0_9ACTN</name>
<evidence type="ECO:0000256" key="2">
    <source>
        <dbReference type="SAM" id="SignalP"/>
    </source>
</evidence>
<feature type="signal peptide" evidence="2">
    <location>
        <begin position="1"/>
        <end position="20"/>
    </location>
</feature>
<dbReference type="Proteomes" id="UP000642993">
    <property type="component" value="Unassembled WGS sequence"/>
</dbReference>
<dbReference type="InterPro" id="IPR015943">
    <property type="entry name" value="WD40/YVTN_repeat-like_dom_sf"/>
</dbReference>
<dbReference type="PROSITE" id="PS51257">
    <property type="entry name" value="PROKAR_LIPOPROTEIN"/>
    <property type="match status" value="1"/>
</dbReference>
<organism evidence="3 4">
    <name type="scientific">Lolliginicoccus lacisalsi</name>
    <dbReference type="NCBI Taxonomy" id="2742202"/>
    <lineage>
        <taxon>Bacteria</taxon>
        <taxon>Bacillati</taxon>
        <taxon>Actinomycetota</taxon>
        <taxon>Actinomycetes</taxon>
        <taxon>Mycobacteriales</taxon>
        <taxon>Hoyosellaceae</taxon>
        <taxon>Lolliginicoccus</taxon>
    </lineage>
</organism>
<dbReference type="Gene3D" id="2.130.10.10">
    <property type="entry name" value="YVTN repeat-like/Quinoprotein amine dehydrogenase"/>
    <property type="match status" value="1"/>
</dbReference>
<proteinExistence type="predicted"/>
<feature type="chain" id="PRO_5039137758" description="SMP-30/Gluconolactonase/LRE-like region domain-containing protein" evidence="2">
    <location>
        <begin position="21"/>
        <end position="347"/>
    </location>
</feature>
<dbReference type="InterPro" id="IPR051200">
    <property type="entry name" value="Host-pathogen_enzymatic-act"/>
</dbReference>
<evidence type="ECO:0000313" key="3">
    <source>
        <dbReference type="EMBL" id="MBD8505196.1"/>
    </source>
</evidence>